<dbReference type="PANTHER" id="PTHR47694:SF1">
    <property type="entry name" value="PLANT UBX DOMAIN-CONTAINING PROTEIN 2"/>
    <property type="match status" value="1"/>
</dbReference>
<keyword evidence="4" id="KW-1185">Reference proteome</keyword>
<dbReference type="KEGG" id="tps:THAPSDRAFT_23147"/>
<dbReference type="InterPro" id="IPR001478">
    <property type="entry name" value="PDZ"/>
</dbReference>
<dbReference type="GeneID" id="7442379"/>
<dbReference type="Proteomes" id="UP000001449">
    <property type="component" value="Chromosome 6"/>
</dbReference>
<dbReference type="InterPro" id="IPR036339">
    <property type="entry name" value="PUB-like_dom_sf"/>
</dbReference>
<feature type="region of interest" description="Disordered" evidence="1">
    <location>
        <begin position="1"/>
        <end position="84"/>
    </location>
</feature>
<sequence length="430" mass="45796">MDTIKKKNSIGSKDKSTLGGNSGRIGGGVGGSAKSGGNNPFANAGAGINDVLGKMMQNKNTGSKRGGGQSLGGSKPGRVFSVSLDKPGPLGLEVERRRDAQTAIIASVIPGSQADKAGLQRGDIVCRARSNGNEELGYDAFIKTAKSGQRPLEFDVRRIESSIDTSGGGKVSADALHRKQAMIAAAEAREAKHKAKTKPVPKATTNDRLLLSKDRRLENTQQRHYETNDCDETRRAVDAIKQAEKEDALNLGYNPYEAKAMTSGQARTATVVMTKGEIDASKAPSKIKSEGETSAPGRVNAPRDPTTQSTPLSPEFEQAFSIHVTSNSDHTAVLNSLGIMRKLIVNATTKGQQGDNETSSKFRRVRLSNPKIKAAITDMQGALDLMMSVGFVLSENDEDGETYLVFSPGEKGAEWLGSALERMEAYERGG</sequence>
<name>B8C615_THAPS</name>
<dbReference type="EMBL" id="CM000643">
    <property type="protein sequence ID" value="EED91215.1"/>
    <property type="molecule type" value="Genomic_DNA"/>
</dbReference>
<reference evidence="3 4" key="2">
    <citation type="journal article" date="2008" name="Nature">
        <title>The Phaeodactylum genome reveals the evolutionary history of diatom genomes.</title>
        <authorList>
            <person name="Bowler C."/>
            <person name="Allen A.E."/>
            <person name="Badger J.H."/>
            <person name="Grimwood J."/>
            <person name="Jabbari K."/>
            <person name="Kuo A."/>
            <person name="Maheswari U."/>
            <person name="Martens C."/>
            <person name="Maumus F."/>
            <person name="Otillar R.P."/>
            <person name="Rayko E."/>
            <person name="Salamov A."/>
            <person name="Vandepoele K."/>
            <person name="Beszteri B."/>
            <person name="Gruber A."/>
            <person name="Heijde M."/>
            <person name="Katinka M."/>
            <person name="Mock T."/>
            <person name="Valentin K."/>
            <person name="Verret F."/>
            <person name="Berges J.A."/>
            <person name="Brownlee C."/>
            <person name="Cadoret J.P."/>
            <person name="Chiovitti A."/>
            <person name="Choi C.J."/>
            <person name="Coesel S."/>
            <person name="De Martino A."/>
            <person name="Detter J.C."/>
            <person name="Durkin C."/>
            <person name="Falciatore A."/>
            <person name="Fournet J."/>
            <person name="Haruta M."/>
            <person name="Huysman M.J."/>
            <person name="Jenkins B.D."/>
            <person name="Jiroutova K."/>
            <person name="Jorgensen R.E."/>
            <person name="Joubert Y."/>
            <person name="Kaplan A."/>
            <person name="Kroger N."/>
            <person name="Kroth P.G."/>
            <person name="La Roche J."/>
            <person name="Lindquist E."/>
            <person name="Lommer M."/>
            <person name="Martin-Jezequel V."/>
            <person name="Lopez P.J."/>
            <person name="Lucas S."/>
            <person name="Mangogna M."/>
            <person name="McGinnis K."/>
            <person name="Medlin L.K."/>
            <person name="Montsant A."/>
            <person name="Oudot-Le Secq M.P."/>
            <person name="Napoli C."/>
            <person name="Obornik M."/>
            <person name="Parker M.S."/>
            <person name="Petit J.L."/>
            <person name="Porcel B.M."/>
            <person name="Poulsen N."/>
            <person name="Robison M."/>
            <person name="Rychlewski L."/>
            <person name="Rynearson T.A."/>
            <person name="Schmutz J."/>
            <person name="Shapiro H."/>
            <person name="Siaut M."/>
            <person name="Stanley M."/>
            <person name="Sussman M.R."/>
            <person name="Taylor A.R."/>
            <person name="Vardi A."/>
            <person name="von Dassow P."/>
            <person name="Vyverman W."/>
            <person name="Willis A."/>
            <person name="Wyrwicz L.S."/>
            <person name="Rokhsar D.S."/>
            <person name="Weissenbach J."/>
            <person name="Armbrust E.V."/>
            <person name="Green B.R."/>
            <person name="Van de Peer Y."/>
            <person name="Grigoriev I.V."/>
        </authorList>
    </citation>
    <scope>NUCLEOTIDE SEQUENCE [LARGE SCALE GENOMIC DNA]</scope>
    <source>
        <strain evidence="3 4">CCMP1335</strain>
    </source>
</reference>
<dbReference type="RefSeq" id="XP_002291108.1">
    <property type="nucleotide sequence ID" value="XM_002291072.1"/>
</dbReference>
<dbReference type="PANTHER" id="PTHR47694">
    <property type="entry name" value="PLANT UBX DOMAIN-CONTAINING PROTEIN 2"/>
    <property type="match status" value="1"/>
</dbReference>
<dbReference type="InterPro" id="IPR018997">
    <property type="entry name" value="PUB_domain"/>
</dbReference>
<dbReference type="SMART" id="SM00228">
    <property type="entry name" value="PDZ"/>
    <property type="match status" value="1"/>
</dbReference>
<evidence type="ECO:0000259" key="2">
    <source>
        <dbReference type="PROSITE" id="PS50106"/>
    </source>
</evidence>
<protein>
    <recommendedName>
        <fullName evidence="2">PDZ domain-containing protein</fullName>
    </recommendedName>
</protein>
<dbReference type="PROSITE" id="PS50106">
    <property type="entry name" value="PDZ"/>
    <property type="match status" value="1"/>
</dbReference>
<dbReference type="Pfam" id="PF09409">
    <property type="entry name" value="PUB"/>
    <property type="match status" value="1"/>
</dbReference>
<dbReference type="CDD" id="cd09212">
    <property type="entry name" value="PUB"/>
    <property type="match status" value="1"/>
</dbReference>
<reference evidence="3 4" key="1">
    <citation type="journal article" date="2004" name="Science">
        <title>The genome of the diatom Thalassiosira pseudonana: ecology, evolution, and metabolism.</title>
        <authorList>
            <person name="Armbrust E.V."/>
            <person name="Berges J.A."/>
            <person name="Bowler C."/>
            <person name="Green B.R."/>
            <person name="Martinez D."/>
            <person name="Putnam N.H."/>
            <person name="Zhou S."/>
            <person name="Allen A.E."/>
            <person name="Apt K.E."/>
            <person name="Bechner M."/>
            <person name="Brzezinski M.A."/>
            <person name="Chaal B.K."/>
            <person name="Chiovitti A."/>
            <person name="Davis A.K."/>
            <person name="Demarest M.S."/>
            <person name="Detter J.C."/>
            <person name="Glavina T."/>
            <person name="Goodstein D."/>
            <person name="Hadi M.Z."/>
            <person name="Hellsten U."/>
            <person name="Hildebrand M."/>
            <person name="Jenkins B.D."/>
            <person name="Jurka J."/>
            <person name="Kapitonov V.V."/>
            <person name="Kroger N."/>
            <person name="Lau W.W."/>
            <person name="Lane T.W."/>
            <person name="Larimer F.W."/>
            <person name="Lippmeier J.C."/>
            <person name="Lucas S."/>
            <person name="Medina M."/>
            <person name="Montsant A."/>
            <person name="Obornik M."/>
            <person name="Parker M.S."/>
            <person name="Palenik B."/>
            <person name="Pazour G.J."/>
            <person name="Richardson P.M."/>
            <person name="Rynearson T.A."/>
            <person name="Saito M.A."/>
            <person name="Schwartz D.C."/>
            <person name="Thamatrakoln K."/>
            <person name="Valentin K."/>
            <person name="Vardi A."/>
            <person name="Wilkerson F.P."/>
            <person name="Rokhsar D.S."/>
        </authorList>
    </citation>
    <scope>NUCLEOTIDE SEQUENCE [LARGE SCALE GENOMIC DNA]</scope>
    <source>
        <strain evidence="3 4">CCMP1335</strain>
    </source>
</reference>
<dbReference type="PaxDb" id="35128-Thaps23147"/>
<proteinExistence type="predicted"/>
<dbReference type="AlphaFoldDB" id="B8C615"/>
<feature type="compositionally biased region" description="Low complexity" evidence="1">
    <location>
        <begin position="35"/>
        <end position="49"/>
    </location>
</feature>
<dbReference type="InterPro" id="IPR036034">
    <property type="entry name" value="PDZ_sf"/>
</dbReference>
<feature type="domain" description="PDZ" evidence="2">
    <location>
        <begin position="79"/>
        <end position="160"/>
    </location>
</feature>
<feature type="compositionally biased region" description="Gly residues" evidence="1">
    <location>
        <begin position="64"/>
        <end position="75"/>
    </location>
</feature>
<feature type="compositionally biased region" description="Gly residues" evidence="1">
    <location>
        <begin position="20"/>
        <end position="34"/>
    </location>
</feature>
<evidence type="ECO:0000313" key="3">
    <source>
        <dbReference type="EMBL" id="EED91215.1"/>
    </source>
</evidence>
<dbReference type="InParanoid" id="B8C615"/>
<dbReference type="SUPFAM" id="SSF50156">
    <property type="entry name" value="PDZ domain-like"/>
    <property type="match status" value="1"/>
</dbReference>
<dbReference type="Gene3D" id="2.30.42.10">
    <property type="match status" value="1"/>
</dbReference>
<organism evidence="3 4">
    <name type="scientific">Thalassiosira pseudonana</name>
    <name type="common">Marine diatom</name>
    <name type="synonym">Cyclotella nana</name>
    <dbReference type="NCBI Taxonomy" id="35128"/>
    <lineage>
        <taxon>Eukaryota</taxon>
        <taxon>Sar</taxon>
        <taxon>Stramenopiles</taxon>
        <taxon>Ochrophyta</taxon>
        <taxon>Bacillariophyta</taxon>
        <taxon>Coscinodiscophyceae</taxon>
        <taxon>Thalassiosirophycidae</taxon>
        <taxon>Thalassiosirales</taxon>
        <taxon>Thalassiosiraceae</taxon>
        <taxon>Thalassiosira</taxon>
    </lineage>
</organism>
<evidence type="ECO:0000313" key="4">
    <source>
        <dbReference type="Proteomes" id="UP000001449"/>
    </source>
</evidence>
<accession>B8C615</accession>
<dbReference type="eggNOG" id="ENOG502SBIE">
    <property type="taxonomic scope" value="Eukaryota"/>
</dbReference>
<dbReference type="SUPFAM" id="SSF143503">
    <property type="entry name" value="PUG domain-like"/>
    <property type="match status" value="1"/>
</dbReference>
<dbReference type="Pfam" id="PF00595">
    <property type="entry name" value="PDZ"/>
    <property type="match status" value="1"/>
</dbReference>
<gene>
    <name evidence="3" type="ORF">THAPSDRAFT_23147</name>
</gene>
<dbReference type="OMA" id="NDCDETR"/>
<dbReference type="HOGENOM" id="CLU_685994_0_0_1"/>
<evidence type="ECO:0000256" key="1">
    <source>
        <dbReference type="SAM" id="MobiDB-lite"/>
    </source>
</evidence>
<dbReference type="Gene3D" id="1.20.58.2190">
    <property type="match status" value="1"/>
</dbReference>
<feature type="region of interest" description="Disordered" evidence="1">
    <location>
        <begin position="281"/>
        <end position="312"/>
    </location>
</feature>